<reference evidence="11" key="1">
    <citation type="journal article" date="2014" name="Int. J. Syst. Evol. Microbiol.">
        <title>Complete genome sequence of Corynebacterium casei LMG S-19264T (=DSM 44701T), isolated from a smear-ripened cheese.</title>
        <authorList>
            <consortium name="US DOE Joint Genome Institute (JGI-PGF)"/>
            <person name="Walter F."/>
            <person name="Albersmeier A."/>
            <person name="Kalinowski J."/>
            <person name="Ruckert C."/>
        </authorList>
    </citation>
    <scope>NUCLEOTIDE SEQUENCE</scope>
    <source>
        <strain evidence="11">CGMCC 1.15958</strain>
    </source>
</reference>
<organism evidence="11 12">
    <name type="scientific">Emticicia aquatilis</name>
    <dbReference type="NCBI Taxonomy" id="1537369"/>
    <lineage>
        <taxon>Bacteria</taxon>
        <taxon>Pseudomonadati</taxon>
        <taxon>Bacteroidota</taxon>
        <taxon>Cytophagia</taxon>
        <taxon>Cytophagales</taxon>
        <taxon>Leadbetterellaceae</taxon>
        <taxon>Emticicia</taxon>
    </lineage>
</organism>
<feature type="domain" description="Lumazine-binding" evidence="10">
    <location>
        <begin position="1"/>
        <end position="120"/>
    </location>
</feature>
<evidence type="ECO:0000256" key="2">
    <source>
        <dbReference type="ARBA" id="ARBA00002803"/>
    </source>
</evidence>
<feature type="domain" description="Lumazine-binding" evidence="10">
    <location>
        <begin position="121"/>
        <end position="217"/>
    </location>
</feature>
<dbReference type="CDD" id="cd00402">
    <property type="entry name" value="Riboflavin_synthase_like"/>
    <property type="match status" value="1"/>
</dbReference>
<accession>A0A916YCE3</accession>
<protein>
    <recommendedName>
        <fullName evidence="5">Riboflavin synthase</fullName>
        <ecNumber evidence="4">2.5.1.9</ecNumber>
    </recommendedName>
</protein>
<evidence type="ECO:0000256" key="4">
    <source>
        <dbReference type="ARBA" id="ARBA00012827"/>
    </source>
</evidence>
<comment type="function">
    <text evidence="2">Catalyzes the dismutation of two molecules of 6,7-dimethyl-8-ribityllumazine, resulting in the formation of riboflavin and 5-amino-6-(D-ribitylamino)uracil.</text>
</comment>
<dbReference type="RefSeq" id="WP_188763385.1">
    <property type="nucleotide sequence ID" value="NZ_BMKK01000001.1"/>
</dbReference>
<keyword evidence="6" id="KW-0686">Riboflavin biosynthesis</keyword>
<dbReference type="EMBL" id="BMKK01000001">
    <property type="protein sequence ID" value="GGD39959.1"/>
    <property type="molecule type" value="Genomic_DNA"/>
</dbReference>
<dbReference type="NCBIfam" id="NF006767">
    <property type="entry name" value="PRK09289.1"/>
    <property type="match status" value="1"/>
</dbReference>
<evidence type="ECO:0000256" key="6">
    <source>
        <dbReference type="ARBA" id="ARBA00022619"/>
    </source>
</evidence>
<dbReference type="Gene3D" id="2.40.30.20">
    <property type="match status" value="2"/>
</dbReference>
<dbReference type="PANTHER" id="PTHR21098">
    <property type="entry name" value="RIBOFLAVIN SYNTHASE ALPHA CHAIN"/>
    <property type="match status" value="1"/>
</dbReference>
<dbReference type="SUPFAM" id="SSF63380">
    <property type="entry name" value="Riboflavin synthase domain-like"/>
    <property type="match status" value="2"/>
</dbReference>
<dbReference type="InterPro" id="IPR023366">
    <property type="entry name" value="ATP_synth_asu-like_sf"/>
</dbReference>
<evidence type="ECO:0000256" key="5">
    <source>
        <dbReference type="ARBA" id="ARBA00013950"/>
    </source>
</evidence>
<dbReference type="EC" id="2.5.1.9" evidence="4"/>
<evidence type="ECO:0000256" key="7">
    <source>
        <dbReference type="ARBA" id="ARBA00022679"/>
    </source>
</evidence>
<evidence type="ECO:0000256" key="8">
    <source>
        <dbReference type="ARBA" id="ARBA00022737"/>
    </source>
</evidence>
<dbReference type="AlphaFoldDB" id="A0A916YCE3"/>
<comment type="caution">
    <text evidence="11">The sequence shown here is derived from an EMBL/GenBank/DDBJ whole genome shotgun (WGS) entry which is preliminary data.</text>
</comment>
<feature type="repeat" description="Lumazine-binding" evidence="9">
    <location>
        <begin position="1"/>
        <end position="120"/>
    </location>
</feature>
<evidence type="ECO:0000256" key="1">
    <source>
        <dbReference type="ARBA" id="ARBA00000968"/>
    </source>
</evidence>
<dbReference type="InterPro" id="IPR001783">
    <property type="entry name" value="Lumazine-bd"/>
</dbReference>
<evidence type="ECO:0000256" key="9">
    <source>
        <dbReference type="PROSITE-ProRule" id="PRU00524"/>
    </source>
</evidence>
<dbReference type="PANTHER" id="PTHR21098:SF12">
    <property type="entry name" value="RIBOFLAVIN SYNTHASE"/>
    <property type="match status" value="1"/>
</dbReference>
<name>A0A916YCE3_9BACT</name>
<dbReference type="InterPro" id="IPR026017">
    <property type="entry name" value="Lumazine-bd_dom"/>
</dbReference>
<keyword evidence="8" id="KW-0677">Repeat</keyword>
<feature type="repeat" description="Lumazine-binding" evidence="9">
    <location>
        <begin position="121"/>
        <end position="217"/>
    </location>
</feature>
<dbReference type="Pfam" id="PF00677">
    <property type="entry name" value="Lum_binding"/>
    <property type="match status" value="2"/>
</dbReference>
<dbReference type="GO" id="GO:0004746">
    <property type="term" value="F:riboflavin synthase activity"/>
    <property type="evidence" value="ECO:0007669"/>
    <property type="project" value="UniProtKB-EC"/>
</dbReference>
<keyword evidence="7" id="KW-0808">Transferase</keyword>
<dbReference type="Proteomes" id="UP000609064">
    <property type="component" value="Unassembled WGS sequence"/>
</dbReference>
<evidence type="ECO:0000259" key="10">
    <source>
        <dbReference type="PROSITE" id="PS51177"/>
    </source>
</evidence>
<dbReference type="GO" id="GO:0009231">
    <property type="term" value="P:riboflavin biosynthetic process"/>
    <property type="evidence" value="ECO:0007669"/>
    <property type="project" value="UniProtKB-KW"/>
</dbReference>
<keyword evidence="12" id="KW-1185">Reference proteome</keyword>
<evidence type="ECO:0000313" key="11">
    <source>
        <dbReference type="EMBL" id="GGD39959.1"/>
    </source>
</evidence>
<gene>
    <name evidence="11" type="ORF">GCM10011514_00060</name>
</gene>
<sequence length="220" mass="23995">MFTGIVEATAKLVDIHTEGTNLTFTFESSIAHELKIDQSVSHNGVCLTVVSLGESTDLGPQSTVGSKQNTYSPSTINHSPFYKVTAIDETLKKTNLGKLKLGDKVNLERCMPANGRFDGHIVQGHVDQTGICTAIEDQNGSWLISFEYDTANNNITVEKGSICVNGVSLTVVNSKDNGFSVAIIPYTWEHTNFHQLSVGSVVNLEFDILGKYMLKILARK</sequence>
<comment type="catalytic activity">
    <reaction evidence="1">
        <text>2 6,7-dimethyl-8-(1-D-ribityl)lumazine + H(+) = 5-amino-6-(D-ribitylamino)uracil + riboflavin</text>
        <dbReference type="Rhea" id="RHEA:20772"/>
        <dbReference type="ChEBI" id="CHEBI:15378"/>
        <dbReference type="ChEBI" id="CHEBI:15934"/>
        <dbReference type="ChEBI" id="CHEBI:57986"/>
        <dbReference type="ChEBI" id="CHEBI:58201"/>
        <dbReference type="EC" id="2.5.1.9"/>
    </reaction>
</comment>
<dbReference type="PROSITE" id="PS51177">
    <property type="entry name" value="LUMAZINE_BIND"/>
    <property type="match status" value="2"/>
</dbReference>
<dbReference type="InterPro" id="IPR017938">
    <property type="entry name" value="Riboflavin_synthase-like_b-brl"/>
</dbReference>
<reference evidence="11" key="2">
    <citation type="submission" date="2020-09" db="EMBL/GenBank/DDBJ databases">
        <authorList>
            <person name="Sun Q."/>
            <person name="Zhou Y."/>
        </authorList>
    </citation>
    <scope>NUCLEOTIDE SEQUENCE</scope>
    <source>
        <strain evidence="11">CGMCC 1.15958</strain>
    </source>
</reference>
<dbReference type="PIRSF" id="PIRSF000498">
    <property type="entry name" value="Riboflavin_syn_A"/>
    <property type="match status" value="1"/>
</dbReference>
<evidence type="ECO:0000313" key="12">
    <source>
        <dbReference type="Proteomes" id="UP000609064"/>
    </source>
</evidence>
<evidence type="ECO:0000256" key="3">
    <source>
        <dbReference type="ARBA" id="ARBA00004887"/>
    </source>
</evidence>
<comment type="pathway">
    <text evidence="3">Cofactor biosynthesis; riboflavin biosynthesis; riboflavin from 2-hydroxy-3-oxobutyl phosphate and 5-amino-6-(D-ribitylamino)uracil: step 2/2.</text>
</comment>
<proteinExistence type="predicted"/>